<dbReference type="GO" id="GO:0030968">
    <property type="term" value="P:endoplasmic reticulum unfolded protein response"/>
    <property type="evidence" value="ECO:0007669"/>
    <property type="project" value="TreeGrafter"/>
</dbReference>
<organism evidence="13 14">
    <name type="scientific">Halteria grandinella</name>
    <dbReference type="NCBI Taxonomy" id="5974"/>
    <lineage>
        <taxon>Eukaryota</taxon>
        <taxon>Sar</taxon>
        <taxon>Alveolata</taxon>
        <taxon>Ciliophora</taxon>
        <taxon>Intramacronucleata</taxon>
        <taxon>Spirotrichea</taxon>
        <taxon>Stichotrichia</taxon>
        <taxon>Sporadotrichida</taxon>
        <taxon>Halteriidae</taxon>
        <taxon>Halteria</taxon>
    </lineage>
</organism>
<dbReference type="Gene3D" id="3.90.70.80">
    <property type="match status" value="1"/>
</dbReference>
<dbReference type="GO" id="GO:0036503">
    <property type="term" value="P:ERAD pathway"/>
    <property type="evidence" value="ECO:0007669"/>
    <property type="project" value="TreeGrafter"/>
</dbReference>
<evidence type="ECO:0000256" key="5">
    <source>
        <dbReference type="ARBA" id="ARBA00022786"/>
    </source>
</evidence>
<feature type="domain" description="OTU1 Ubl" evidence="11">
    <location>
        <begin position="11"/>
        <end position="56"/>
    </location>
</feature>
<dbReference type="GO" id="GO:0016579">
    <property type="term" value="P:protein deubiquitination"/>
    <property type="evidence" value="ECO:0007669"/>
    <property type="project" value="TreeGrafter"/>
</dbReference>
<dbReference type="InterPro" id="IPR038765">
    <property type="entry name" value="Papain-like_cys_pep_sf"/>
</dbReference>
<evidence type="ECO:0000256" key="3">
    <source>
        <dbReference type="ARBA" id="ARBA00022723"/>
    </source>
</evidence>
<dbReference type="GO" id="GO:0005829">
    <property type="term" value="C:cytosol"/>
    <property type="evidence" value="ECO:0007669"/>
    <property type="project" value="TreeGrafter"/>
</dbReference>
<dbReference type="SUPFAM" id="SSF54001">
    <property type="entry name" value="Cysteine proteinases"/>
    <property type="match status" value="1"/>
</dbReference>
<dbReference type="Pfam" id="PF02338">
    <property type="entry name" value="OTU"/>
    <property type="match status" value="1"/>
</dbReference>
<comment type="catalytic activity">
    <reaction evidence="1 9">
        <text>Thiol-dependent hydrolysis of ester, thioester, amide, peptide and isopeptide bonds formed by the C-terminal Gly of ubiquitin (a 76-residue protein attached to proteins as an intracellular targeting signal).</text>
        <dbReference type="EC" id="3.4.19.12"/>
    </reaction>
</comment>
<dbReference type="Pfam" id="PF24560">
    <property type="entry name" value="zf-C2H2_OTU1_C"/>
    <property type="match status" value="1"/>
</dbReference>
<dbReference type="Pfam" id="PF21403">
    <property type="entry name" value="OTU1_UBXL"/>
    <property type="match status" value="1"/>
</dbReference>
<name>A0A8J8SVW8_HALGN</name>
<evidence type="ECO:0000259" key="11">
    <source>
        <dbReference type="Pfam" id="PF21403"/>
    </source>
</evidence>
<accession>A0A8J8SVW8</accession>
<dbReference type="InterPro" id="IPR003323">
    <property type="entry name" value="OTU_dom"/>
</dbReference>
<dbReference type="GO" id="GO:0005634">
    <property type="term" value="C:nucleus"/>
    <property type="evidence" value="ECO:0007669"/>
    <property type="project" value="TreeGrafter"/>
</dbReference>
<evidence type="ECO:0000313" key="14">
    <source>
        <dbReference type="Proteomes" id="UP000785679"/>
    </source>
</evidence>
<protein>
    <recommendedName>
        <fullName evidence="9">Ubiquitin thioesterase OTU</fullName>
        <ecNumber evidence="9">3.4.19.12</ecNumber>
    </recommendedName>
</protein>
<dbReference type="EC" id="3.4.19.12" evidence="9"/>
<keyword evidence="2" id="KW-0645">Protease</keyword>
<keyword evidence="8" id="KW-0862">Zinc</keyword>
<dbReference type="CDD" id="cd22745">
    <property type="entry name" value="OTU_OTU1"/>
    <property type="match status" value="1"/>
</dbReference>
<comment type="function">
    <text evidence="9">Hydrolase that can remove conjugated ubiquitin from proteins and may therefore play an important regulatory role at the level of protein turnover by preventing degradation.</text>
</comment>
<dbReference type="PANTHER" id="PTHR13312">
    <property type="entry name" value="HIV-INDUCED PROTEIN-7-LIKE PROTEASE"/>
    <property type="match status" value="1"/>
</dbReference>
<evidence type="ECO:0000256" key="4">
    <source>
        <dbReference type="ARBA" id="ARBA00022771"/>
    </source>
</evidence>
<reference evidence="13" key="1">
    <citation type="submission" date="2019-06" db="EMBL/GenBank/DDBJ databases">
        <authorList>
            <person name="Zheng W."/>
        </authorList>
    </citation>
    <scope>NUCLEOTIDE SEQUENCE</scope>
    <source>
        <strain evidence="13">QDHG01</strain>
    </source>
</reference>
<dbReference type="EMBL" id="RRYP01021484">
    <property type="protein sequence ID" value="TNV72649.1"/>
    <property type="molecule type" value="Genomic_DNA"/>
</dbReference>
<evidence type="ECO:0000256" key="1">
    <source>
        <dbReference type="ARBA" id="ARBA00000707"/>
    </source>
</evidence>
<keyword evidence="3" id="KW-0479">Metal-binding</keyword>
<comment type="subcellular location">
    <subcellularLocation>
        <location evidence="9">Cytoplasm</location>
    </subcellularLocation>
</comment>
<feature type="domain" description="OTU1-like C-terminal C2H2-type zinc finger" evidence="12">
    <location>
        <begin position="283"/>
        <end position="317"/>
    </location>
</feature>
<feature type="domain" description="OTU" evidence="10">
    <location>
        <begin position="129"/>
        <end position="205"/>
    </location>
</feature>
<dbReference type="PANTHER" id="PTHR13312:SF0">
    <property type="entry name" value="UBIQUITIN THIOESTERASE OTU1"/>
    <property type="match status" value="1"/>
</dbReference>
<gene>
    <name evidence="13" type="ORF">FGO68_gene17042</name>
</gene>
<keyword evidence="5 9" id="KW-0833">Ubl conjugation pathway</keyword>
<evidence type="ECO:0000313" key="13">
    <source>
        <dbReference type="EMBL" id="TNV72649.1"/>
    </source>
</evidence>
<dbReference type="GO" id="GO:0004843">
    <property type="term" value="F:cysteine-type deubiquitinase activity"/>
    <property type="evidence" value="ECO:0007669"/>
    <property type="project" value="UniProtKB-UniRule"/>
</dbReference>
<proteinExistence type="predicted"/>
<dbReference type="Gene3D" id="3.10.20.90">
    <property type="entry name" value="Phosphatidylinositol 3-kinase Catalytic Subunit, Chain A, domain 1"/>
    <property type="match status" value="1"/>
</dbReference>
<evidence type="ECO:0000256" key="7">
    <source>
        <dbReference type="ARBA" id="ARBA00022807"/>
    </source>
</evidence>
<keyword evidence="6 9" id="KW-0378">Hydrolase</keyword>
<dbReference type="Proteomes" id="UP000785679">
    <property type="component" value="Unassembled WGS sequence"/>
</dbReference>
<dbReference type="OrthoDB" id="65596at2759"/>
<evidence type="ECO:0000256" key="8">
    <source>
        <dbReference type="ARBA" id="ARBA00022833"/>
    </source>
</evidence>
<evidence type="ECO:0000256" key="6">
    <source>
        <dbReference type="ARBA" id="ARBA00022801"/>
    </source>
</evidence>
<dbReference type="InterPro" id="IPR048857">
    <property type="entry name" value="OTU1_Ubl"/>
</dbReference>
<dbReference type="InterPro" id="IPR057766">
    <property type="entry name" value="Znf-C2H2_OTU1-like_C"/>
</dbReference>
<keyword evidence="7 9" id="KW-0788">Thiol protease</keyword>
<evidence type="ECO:0000256" key="9">
    <source>
        <dbReference type="RuleBase" id="RU367104"/>
    </source>
</evidence>
<keyword evidence="14" id="KW-1185">Reference proteome</keyword>
<evidence type="ECO:0000259" key="10">
    <source>
        <dbReference type="Pfam" id="PF02338"/>
    </source>
</evidence>
<evidence type="ECO:0000256" key="2">
    <source>
        <dbReference type="ARBA" id="ARBA00022670"/>
    </source>
</evidence>
<keyword evidence="4" id="KW-0863">Zinc-finger</keyword>
<dbReference type="AlphaFoldDB" id="A0A8J8SVW8"/>
<keyword evidence="9" id="KW-0963">Cytoplasm</keyword>
<sequence>MESASATLNLRTNTQGNKVIENVNLTQTLQAFLQRLGEELKIEQITVKKGFPPKPVFDMDRTLLELGIKSKDTLIVEGLPAKPKVEAPKPVQVIQHPESLYEPKMDDFKVPSSDGAFVYRRIIEANDSCLFNSLGLALRGTSLSTANEQREHVAGMIMSDPQQFSEAVLGKSPVEYCSWIQDKNSWGGGIELMILSDYFKAELVAVDIINVRYDVFGQGKGYTQRVFLIYSGIHYDLLVKNYLEDGNTETEVRVFSSDDDSVFTDALKLARLLQQKKQFVDTSKFQLQCGICFEGITGQAHAQEHAKKTGHMNFAQVNQ</sequence>
<evidence type="ECO:0000259" key="12">
    <source>
        <dbReference type="Pfam" id="PF24560"/>
    </source>
</evidence>
<comment type="caution">
    <text evidence="13">The sequence shown here is derived from an EMBL/GenBank/DDBJ whole genome shotgun (WGS) entry which is preliminary data.</text>
</comment>